<dbReference type="Proteomes" id="UP001642484">
    <property type="component" value="Unassembled WGS sequence"/>
</dbReference>
<evidence type="ECO:0000313" key="2">
    <source>
        <dbReference type="Proteomes" id="UP001642484"/>
    </source>
</evidence>
<accession>A0ABP0K2D8</accession>
<keyword evidence="2" id="KW-1185">Reference proteome</keyword>
<proteinExistence type="predicted"/>
<protein>
    <submittedName>
        <fullName evidence="1">Uncharacterized protein</fullName>
    </submittedName>
</protein>
<sequence>MQILHCPCGFELGDIKPCLPGDLLWSGDQALPALPTGHNITLWRYHMHVQHALAAWCPLFSWQHYFLLVGHHCPQSLKHNTAEQQQSPNTFLKCFRVMSFN</sequence>
<evidence type="ECO:0000313" key="1">
    <source>
        <dbReference type="EMBL" id="CAK9020924.1"/>
    </source>
</evidence>
<reference evidence="1 2" key="1">
    <citation type="submission" date="2024-02" db="EMBL/GenBank/DDBJ databases">
        <authorList>
            <person name="Chen Y."/>
            <person name="Shah S."/>
            <person name="Dougan E. K."/>
            <person name="Thang M."/>
            <person name="Chan C."/>
        </authorList>
    </citation>
    <scope>NUCLEOTIDE SEQUENCE [LARGE SCALE GENOMIC DNA]</scope>
</reference>
<organism evidence="1 2">
    <name type="scientific">Durusdinium trenchii</name>
    <dbReference type="NCBI Taxonomy" id="1381693"/>
    <lineage>
        <taxon>Eukaryota</taxon>
        <taxon>Sar</taxon>
        <taxon>Alveolata</taxon>
        <taxon>Dinophyceae</taxon>
        <taxon>Suessiales</taxon>
        <taxon>Symbiodiniaceae</taxon>
        <taxon>Durusdinium</taxon>
    </lineage>
</organism>
<name>A0ABP0K2D8_9DINO</name>
<gene>
    <name evidence="1" type="ORF">CCMP2556_LOCUS14250</name>
</gene>
<dbReference type="EMBL" id="CAXAMN010007236">
    <property type="protein sequence ID" value="CAK9020924.1"/>
    <property type="molecule type" value="Genomic_DNA"/>
</dbReference>
<comment type="caution">
    <text evidence="1">The sequence shown here is derived from an EMBL/GenBank/DDBJ whole genome shotgun (WGS) entry which is preliminary data.</text>
</comment>